<evidence type="ECO:0000313" key="4">
    <source>
        <dbReference type="Proteomes" id="UP001652642"/>
    </source>
</evidence>
<feature type="coiled-coil region" evidence="1">
    <location>
        <begin position="33"/>
        <end position="88"/>
    </location>
</feature>
<feature type="transmembrane region" description="Helical" evidence="3">
    <location>
        <begin position="12"/>
        <end position="33"/>
    </location>
</feature>
<feature type="region of interest" description="Disordered" evidence="2">
    <location>
        <begin position="224"/>
        <end position="334"/>
    </location>
</feature>
<dbReference type="InterPro" id="IPR042336">
    <property type="entry name" value="GOLIM4"/>
</dbReference>
<name>A0ABM5EKT1_9SAUR</name>
<keyword evidence="3" id="KW-1133">Transmembrane helix</keyword>
<proteinExistence type="predicted"/>
<accession>A0ABM5EKT1</accession>
<feature type="region of interest" description="Disordered" evidence="2">
    <location>
        <begin position="415"/>
        <end position="614"/>
    </location>
</feature>
<evidence type="ECO:0000256" key="2">
    <source>
        <dbReference type="SAM" id="MobiDB-lite"/>
    </source>
</evidence>
<feature type="compositionally biased region" description="Basic and acidic residues" evidence="2">
    <location>
        <begin position="475"/>
        <end position="488"/>
    </location>
</feature>
<evidence type="ECO:0000256" key="1">
    <source>
        <dbReference type="SAM" id="Coils"/>
    </source>
</evidence>
<feature type="compositionally biased region" description="Acidic residues" evidence="2">
    <location>
        <begin position="570"/>
        <end position="582"/>
    </location>
</feature>
<organism evidence="4 5">
    <name type="scientific">Pogona vitticeps</name>
    <name type="common">central bearded dragon</name>
    <dbReference type="NCBI Taxonomy" id="103695"/>
    <lineage>
        <taxon>Eukaryota</taxon>
        <taxon>Metazoa</taxon>
        <taxon>Chordata</taxon>
        <taxon>Craniata</taxon>
        <taxon>Vertebrata</taxon>
        <taxon>Euteleostomi</taxon>
        <taxon>Lepidosauria</taxon>
        <taxon>Squamata</taxon>
        <taxon>Bifurcata</taxon>
        <taxon>Unidentata</taxon>
        <taxon>Episquamata</taxon>
        <taxon>Toxicofera</taxon>
        <taxon>Iguania</taxon>
        <taxon>Acrodonta</taxon>
        <taxon>Agamidae</taxon>
        <taxon>Amphibolurinae</taxon>
        <taxon>Pogona</taxon>
    </lineage>
</organism>
<gene>
    <name evidence="5" type="primary">LOC110073301</name>
</gene>
<dbReference type="GeneID" id="110073301"/>
<dbReference type="Proteomes" id="UP001652642">
    <property type="component" value="Chromosome 7"/>
</dbReference>
<keyword evidence="3" id="KW-0472">Membrane</keyword>
<feature type="compositionally biased region" description="Basic and acidic residues" evidence="2">
    <location>
        <begin position="276"/>
        <end position="287"/>
    </location>
</feature>
<sequence>MGGGLCTRRQKSLLQTGFCLVALACLGSGAFLYNHLQEKVKAAEALASKYKQQQDALSAQLQVVYEHRSRLERSLQKERGEHKKTKEDFLVYKLEAQEALNKEKQDSMNRYGALSSQHKILKNQHEEVKKQLIDLQLQHNGLKLEHRKITEAHNQKYAQLQREKDSEIAGLQDTIYKLREESKLLRKAHQDIHSQLVSAQVQMEEFRQLKETLQKMPSFKEAGVGEILPKPPSKDQPQGPGSAPLQAARLKVSTGNEAKVPLGPQDQLAAPARNSPHAEDPVIKHPGEGNPAEVRASHGNQELRPLGNMPFGQLAPPDGARSPPEAWPQAAQRESPIVRFTRMVNSFQKEEQDPNIVKNLQGESERKAPSEALAPEFGLPLVSLEEEGVEKERIQSDPAAQSSWQDIVNKVNAQMDEGQAPAYPHRLAPGARPVPAMANGQPDLDSQQRRAAQPQPASWADGKGDMDELQMDAGMIEREDNSRTRKETVILQAAVRGEKPGVPDNASDPAQDPNNQGEDEFEEAELERPEFEERAGQADEPGQTNQSAKGVTKEKIRKEAGAPKKRADYLMDDYQEDEEQDLEDHQGDAEDPDDAELAHEPRGPAGRVHKKDYY</sequence>
<dbReference type="PANTHER" id="PTHR22909:SF23">
    <property type="entry name" value="GOLGI INTEGRAL MEMBRANE PROTEIN 4-LIKE"/>
    <property type="match status" value="1"/>
</dbReference>
<evidence type="ECO:0000256" key="3">
    <source>
        <dbReference type="SAM" id="Phobius"/>
    </source>
</evidence>
<evidence type="ECO:0000313" key="5">
    <source>
        <dbReference type="RefSeq" id="XP_072833754.1"/>
    </source>
</evidence>
<keyword evidence="4" id="KW-1185">Reference proteome</keyword>
<feature type="compositionally biased region" description="Basic and acidic residues" evidence="2">
    <location>
        <begin position="551"/>
        <end position="569"/>
    </location>
</feature>
<keyword evidence="3" id="KW-0812">Transmembrane</keyword>
<dbReference type="PANTHER" id="PTHR22909">
    <property type="entry name" value="GOLGI INTEGRAL MEMBRANE PROTEIN 4"/>
    <property type="match status" value="1"/>
</dbReference>
<feature type="coiled-coil region" evidence="1">
    <location>
        <begin position="118"/>
        <end position="145"/>
    </location>
</feature>
<keyword evidence="1" id="KW-0175">Coiled coil</keyword>
<reference evidence="5" key="1">
    <citation type="submission" date="2025-08" db="UniProtKB">
        <authorList>
            <consortium name="RefSeq"/>
        </authorList>
    </citation>
    <scope>IDENTIFICATION</scope>
</reference>
<dbReference type="RefSeq" id="XP_072833754.1">
    <property type="nucleotide sequence ID" value="XM_072977653.1"/>
</dbReference>
<feature type="compositionally biased region" description="Basic and acidic residues" evidence="2">
    <location>
        <begin position="526"/>
        <end position="537"/>
    </location>
</feature>
<protein>
    <submittedName>
        <fullName evidence="5">Uncharacterized protein isoform X1</fullName>
    </submittedName>
</protein>